<gene>
    <name evidence="1" type="ORF">N3K66_008866</name>
</gene>
<keyword evidence="2" id="KW-1185">Reference proteome</keyword>
<accession>A0ACC0UT35</accession>
<reference evidence="1" key="1">
    <citation type="submission" date="2022-10" db="EMBL/GenBank/DDBJ databases">
        <title>Complete Genome of Trichothecium roseum strain YXFP-22015, a Plant Pathogen Isolated from Citrus.</title>
        <authorList>
            <person name="Wang Y."/>
            <person name="Zhu L."/>
        </authorList>
    </citation>
    <scope>NUCLEOTIDE SEQUENCE</scope>
    <source>
        <strain evidence="1">YXFP-22015</strain>
    </source>
</reference>
<protein>
    <submittedName>
        <fullName evidence="1">Uncharacterized protein</fullName>
    </submittedName>
</protein>
<dbReference type="Proteomes" id="UP001163324">
    <property type="component" value="Chromosome 9"/>
</dbReference>
<proteinExistence type="predicted"/>
<evidence type="ECO:0000313" key="2">
    <source>
        <dbReference type="Proteomes" id="UP001163324"/>
    </source>
</evidence>
<organism evidence="1 2">
    <name type="scientific">Trichothecium roseum</name>
    <dbReference type="NCBI Taxonomy" id="47278"/>
    <lineage>
        <taxon>Eukaryota</taxon>
        <taxon>Fungi</taxon>
        <taxon>Dikarya</taxon>
        <taxon>Ascomycota</taxon>
        <taxon>Pezizomycotina</taxon>
        <taxon>Sordariomycetes</taxon>
        <taxon>Hypocreomycetidae</taxon>
        <taxon>Hypocreales</taxon>
        <taxon>Hypocreales incertae sedis</taxon>
        <taxon>Trichothecium</taxon>
    </lineage>
</organism>
<dbReference type="EMBL" id="CM047948">
    <property type="protein sequence ID" value="KAI9896694.1"/>
    <property type="molecule type" value="Genomic_DNA"/>
</dbReference>
<evidence type="ECO:0000313" key="1">
    <source>
        <dbReference type="EMBL" id="KAI9896694.1"/>
    </source>
</evidence>
<comment type="caution">
    <text evidence="1">The sequence shown here is derived from an EMBL/GenBank/DDBJ whole genome shotgun (WGS) entry which is preliminary data.</text>
</comment>
<sequence>MSNQPEDPDASFKRAADFNDNFLGLPGYADDSMLFCLRYSDKARRTMRQKDYQDFMAGMELLMKLWSTPAAAAASASASADDDETGVEARYRRIAEVRAETLARIGEYAELCRDFDRFVAASRAFKRSLEGSNLQVSSSSTFTS</sequence>
<name>A0ACC0UT35_9HYPO</name>